<feature type="compositionally biased region" description="Low complexity" evidence="1">
    <location>
        <begin position="94"/>
        <end position="109"/>
    </location>
</feature>
<feature type="compositionally biased region" description="Polar residues" evidence="1">
    <location>
        <begin position="1"/>
        <end position="10"/>
    </location>
</feature>
<gene>
    <name evidence="2" type="ORF">MATL_G00137020</name>
</gene>
<evidence type="ECO:0000313" key="2">
    <source>
        <dbReference type="EMBL" id="KAG7467893.1"/>
    </source>
</evidence>
<accession>A0A9D3PSW0</accession>
<reference evidence="2" key="1">
    <citation type="submission" date="2021-01" db="EMBL/GenBank/DDBJ databases">
        <authorList>
            <person name="Zahm M."/>
            <person name="Roques C."/>
            <person name="Cabau C."/>
            <person name="Klopp C."/>
            <person name="Donnadieu C."/>
            <person name="Jouanno E."/>
            <person name="Lampietro C."/>
            <person name="Louis A."/>
            <person name="Herpin A."/>
            <person name="Echchiki A."/>
            <person name="Berthelot C."/>
            <person name="Parey E."/>
            <person name="Roest-Crollius H."/>
            <person name="Braasch I."/>
            <person name="Postlethwait J."/>
            <person name="Bobe J."/>
            <person name="Montfort J."/>
            <person name="Bouchez O."/>
            <person name="Begum T."/>
            <person name="Mejri S."/>
            <person name="Adams A."/>
            <person name="Chen W.-J."/>
            <person name="Guiguen Y."/>
        </authorList>
    </citation>
    <scope>NUCLEOTIDE SEQUENCE</scope>
    <source>
        <strain evidence="2">YG-15Mar2019-1</strain>
        <tissue evidence="2">Brain</tissue>
    </source>
</reference>
<proteinExistence type="predicted"/>
<dbReference type="Proteomes" id="UP001046870">
    <property type="component" value="Chromosome 11"/>
</dbReference>
<feature type="compositionally biased region" description="Low complexity" evidence="1">
    <location>
        <begin position="56"/>
        <end position="69"/>
    </location>
</feature>
<organism evidence="2 3">
    <name type="scientific">Megalops atlanticus</name>
    <name type="common">Tarpon</name>
    <name type="synonym">Clupea gigantea</name>
    <dbReference type="NCBI Taxonomy" id="7932"/>
    <lineage>
        <taxon>Eukaryota</taxon>
        <taxon>Metazoa</taxon>
        <taxon>Chordata</taxon>
        <taxon>Craniata</taxon>
        <taxon>Vertebrata</taxon>
        <taxon>Euteleostomi</taxon>
        <taxon>Actinopterygii</taxon>
        <taxon>Neopterygii</taxon>
        <taxon>Teleostei</taxon>
        <taxon>Elopiformes</taxon>
        <taxon>Megalopidae</taxon>
        <taxon>Megalops</taxon>
    </lineage>
</organism>
<protein>
    <submittedName>
        <fullName evidence="2">Uncharacterized protein</fullName>
    </submittedName>
</protein>
<evidence type="ECO:0000256" key="1">
    <source>
        <dbReference type="SAM" id="MobiDB-lite"/>
    </source>
</evidence>
<sequence length="199" mass="21211">MESSVKSSGENVKRKRKPIQYSSSEEDNTQIQKHKRVCMDSTRALEPQLPVPPPVVGSSRTPTPTAGPAPRKDHGNVVTSALEPQLPVPPPVLGPSRTPTGTPMTGPVPGKDHSNDSTLEPNRRAKLRREHTLGDVGSGIIPCLEGVQSKGEKGKEAPSEHQSDELNTKGSHEVISQFTNKQGTGHHRGDSEAGSSTVS</sequence>
<name>A0A9D3PSW0_MEGAT</name>
<dbReference type="AlphaFoldDB" id="A0A9D3PSW0"/>
<keyword evidence="3" id="KW-1185">Reference proteome</keyword>
<feature type="region of interest" description="Disordered" evidence="1">
    <location>
        <begin position="1"/>
        <end position="199"/>
    </location>
</feature>
<feature type="compositionally biased region" description="Polar residues" evidence="1">
    <location>
        <begin position="174"/>
        <end position="183"/>
    </location>
</feature>
<evidence type="ECO:0000313" key="3">
    <source>
        <dbReference type="Proteomes" id="UP001046870"/>
    </source>
</evidence>
<feature type="compositionally biased region" description="Basic and acidic residues" evidence="1">
    <location>
        <begin position="150"/>
        <end position="172"/>
    </location>
</feature>
<dbReference type="EMBL" id="JAFDVH010000011">
    <property type="protein sequence ID" value="KAG7467893.1"/>
    <property type="molecule type" value="Genomic_DNA"/>
</dbReference>
<comment type="caution">
    <text evidence="2">The sequence shown here is derived from an EMBL/GenBank/DDBJ whole genome shotgun (WGS) entry which is preliminary data.</text>
</comment>